<sequence>MRQNELEKRLASADQIPDFLKIPKPLQEKFFAAALEEANSLIGEISQLSQVKQNILNELSQGISVFDADKIDWQNMLVAVVDGSDVPALDDRIGLRYGLYAVAYKLFRGIDVVENGEGYFGDRLPGKISMHRETFLKNLDLVTTYYERFVANELLKTVQPDMVMVDGSFFGYRAGCSIVKKESIMWTDPLTEKKFETVYELIDEINRLTMVLVESGKAFGVIKRLPTSAIDGYLLLKYGVDRGLELSDRSILSLVMKQGEVFDYEKIFGPDLKYDVLTMFRTSVRDKSMANKPVSEILKNAERRVKVQLVADLTDWTIQRGQTWRHYIEKPVIQAVRSTKRYFLKTVEDLPPVCVEFSEKSSRDFVEKALAYVFKTANPATGLPLALDVVDELVSLPRGIGKEFINEIEAELLRRGLSKQSLLAVFNRYNPQKDEP</sequence>
<dbReference type="AlphaFoldDB" id="A0A7C5U4E6"/>
<protein>
    <submittedName>
        <fullName evidence="1">DNA double-strand break repair nuclease NurA</fullName>
    </submittedName>
</protein>
<gene>
    <name evidence="1" type="ORF">ENM42_01040</name>
</gene>
<comment type="caution">
    <text evidence="1">The sequence shown here is derived from an EMBL/GenBank/DDBJ whole genome shotgun (WGS) entry which is preliminary data.</text>
</comment>
<accession>A0A7C5U4E6</accession>
<reference evidence="1" key="1">
    <citation type="journal article" date="2020" name="mSystems">
        <title>Genome- and Community-Level Interaction Insights into Carbon Utilization and Element Cycling Functions of Hydrothermarchaeota in Hydrothermal Sediment.</title>
        <authorList>
            <person name="Zhou Z."/>
            <person name="Liu Y."/>
            <person name="Xu W."/>
            <person name="Pan J."/>
            <person name="Luo Z.H."/>
            <person name="Li M."/>
        </authorList>
    </citation>
    <scope>NUCLEOTIDE SEQUENCE [LARGE SCALE GENOMIC DNA]</scope>
    <source>
        <strain evidence="1">SpSt-1084</strain>
    </source>
</reference>
<organism evidence="1">
    <name type="scientific">Caldiarchaeum subterraneum</name>
    <dbReference type="NCBI Taxonomy" id="311458"/>
    <lineage>
        <taxon>Archaea</taxon>
        <taxon>Nitrososphaerota</taxon>
        <taxon>Candidatus Caldarchaeales</taxon>
        <taxon>Candidatus Caldarchaeaceae</taxon>
        <taxon>Candidatus Caldarchaeum</taxon>
    </lineage>
</organism>
<proteinExistence type="predicted"/>
<dbReference type="EMBL" id="DRXS01000057">
    <property type="protein sequence ID" value="HHR40394.1"/>
    <property type="molecule type" value="Genomic_DNA"/>
</dbReference>
<name>A0A7C5U4E6_CALS0</name>
<evidence type="ECO:0000313" key="1">
    <source>
        <dbReference type="EMBL" id="HHR40394.1"/>
    </source>
</evidence>